<comment type="caution">
    <text evidence="1">The sequence shown here is derived from an EMBL/GenBank/DDBJ whole genome shotgun (WGS) entry which is preliminary data.</text>
</comment>
<reference evidence="1" key="2">
    <citation type="submission" date="2019-08" db="EMBL/GenBank/DDBJ databases">
        <authorList>
            <consortium name="NCBI Pathogen Detection Project"/>
        </authorList>
    </citation>
    <scope>NUCLEOTIDE SEQUENCE</scope>
    <source>
        <strain evidence="1">SSI_AA644</strain>
    </source>
</reference>
<organism evidence="1">
    <name type="scientific">Salmonella typhimurium</name>
    <dbReference type="NCBI Taxonomy" id="90371"/>
    <lineage>
        <taxon>Bacteria</taxon>
        <taxon>Pseudomonadati</taxon>
        <taxon>Pseudomonadota</taxon>
        <taxon>Gammaproteobacteria</taxon>
        <taxon>Enterobacterales</taxon>
        <taxon>Enterobacteriaceae</taxon>
        <taxon>Salmonella</taxon>
    </lineage>
</organism>
<evidence type="ECO:0000313" key="1">
    <source>
        <dbReference type="EMBL" id="HAD1236735.1"/>
    </source>
</evidence>
<accession>A0A709R457</accession>
<protein>
    <submittedName>
        <fullName evidence="1">Uncharacterized protein</fullName>
    </submittedName>
</protein>
<gene>
    <name evidence="1" type="ORF">G0P36_17450</name>
</gene>
<name>A0A709R457_SALTM</name>
<dbReference type="AlphaFoldDB" id="A0A709R457"/>
<sequence>MATNEILPVTRIGRADGDYGCYCPHCGNPMFFSESELDDIRGSQYQHTRIISLLTGERCDGWLEVSTNACFSRILFDQGED</sequence>
<proteinExistence type="predicted"/>
<reference evidence="1" key="1">
    <citation type="journal article" date="2018" name="Genome Biol.">
        <title>SKESA: strategic k-mer extension for scrupulous assemblies.</title>
        <authorList>
            <person name="Souvorov A."/>
            <person name="Agarwala R."/>
            <person name="Lipman D.J."/>
        </authorList>
    </citation>
    <scope>NUCLEOTIDE SEQUENCE</scope>
    <source>
        <strain evidence="1">SSI_AA644</strain>
    </source>
</reference>
<dbReference type="EMBL" id="DAANSO010000028">
    <property type="protein sequence ID" value="HAD1236735.1"/>
    <property type="molecule type" value="Genomic_DNA"/>
</dbReference>